<comment type="caution">
    <text evidence="17">The sequence shown here is derived from an EMBL/GenBank/DDBJ whole genome shotgun (WGS) entry which is preliminary data.</text>
</comment>
<keyword evidence="11" id="KW-0963">Cytoplasm</keyword>
<comment type="similarity">
    <text evidence="2 11 13">Belongs to the FKBP-type PPIase family. Tig subfamily.</text>
</comment>
<evidence type="ECO:0000256" key="6">
    <source>
        <dbReference type="ARBA" id="ARBA00023110"/>
    </source>
</evidence>
<organism evidence="17 18">
    <name type="scientific">Brevibacterium paucivorans</name>
    <dbReference type="NCBI Taxonomy" id="170994"/>
    <lineage>
        <taxon>Bacteria</taxon>
        <taxon>Bacillati</taxon>
        <taxon>Actinomycetota</taxon>
        <taxon>Actinomycetes</taxon>
        <taxon>Micrococcales</taxon>
        <taxon>Brevibacteriaceae</taxon>
        <taxon>Brevibacterium</taxon>
    </lineage>
</organism>
<dbReference type="GO" id="GO:0003755">
    <property type="term" value="F:peptidyl-prolyl cis-trans isomerase activity"/>
    <property type="evidence" value="ECO:0007669"/>
    <property type="project" value="UniProtKB-UniRule"/>
</dbReference>
<evidence type="ECO:0000256" key="13">
    <source>
        <dbReference type="RuleBase" id="RU003914"/>
    </source>
</evidence>
<comment type="subcellular location">
    <subcellularLocation>
        <location evidence="11">Cytoplasm</location>
    </subcellularLocation>
    <text evidence="11">About half TF is bound to the ribosome near the polypeptide exit tunnel while the other half is free in the cytoplasm.</text>
</comment>
<evidence type="ECO:0000256" key="2">
    <source>
        <dbReference type="ARBA" id="ARBA00005464"/>
    </source>
</evidence>
<dbReference type="InterPro" id="IPR008880">
    <property type="entry name" value="Trigger_fac_C"/>
</dbReference>
<evidence type="ECO:0000256" key="5">
    <source>
        <dbReference type="ARBA" id="ARBA00022618"/>
    </source>
</evidence>
<keyword evidence="14" id="KW-0175">Coiled coil</keyword>
<dbReference type="HAMAP" id="MF_00303">
    <property type="entry name" value="Trigger_factor_Tig"/>
    <property type="match status" value="1"/>
</dbReference>
<feature type="compositionally biased region" description="Acidic residues" evidence="15">
    <location>
        <begin position="434"/>
        <end position="451"/>
    </location>
</feature>
<feature type="domain" description="PPIase FKBP-type" evidence="16">
    <location>
        <begin position="167"/>
        <end position="214"/>
    </location>
</feature>
<dbReference type="Gene3D" id="3.30.70.1050">
    <property type="entry name" value="Trigger factor ribosome-binding domain"/>
    <property type="match status" value="1"/>
</dbReference>
<evidence type="ECO:0000256" key="8">
    <source>
        <dbReference type="ARBA" id="ARBA00023235"/>
    </source>
</evidence>
<dbReference type="EMBL" id="PNHK01000001">
    <property type="protein sequence ID" value="PMD06158.1"/>
    <property type="molecule type" value="Genomic_DNA"/>
</dbReference>
<feature type="compositionally biased region" description="Basic and acidic residues" evidence="15">
    <location>
        <begin position="452"/>
        <end position="462"/>
    </location>
</feature>
<dbReference type="GO" id="GO:0043022">
    <property type="term" value="F:ribosome binding"/>
    <property type="evidence" value="ECO:0007669"/>
    <property type="project" value="TreeGrafter"/>
</dbReference>
<evidence type="ECO:0000256" key="3">
    <source>
        <dbReference type="ARBA" id="ARBA00013194"/>
    </source>
</evidence>
<comment type="catalytic activity">
    <reaction evidence="1 11 12">
        <text>[protein]-peptidylproline (omega=180) = [protein]-peptidylproline (omega=0)</text>
        <dbReference type="Rhea" id="RHEA:16237"/>
        <dbReference type="Rhea" id="RHEA-COMP:10747"/>
        <dbReference type="Rhea" id="RHEA-COMP:10748"/>
        <dbReference type="ChEBI" id="CHEBI:83833"/>
        <dbReference type="ChEBI" id="CHEBI:83834"/>
        <dbReference type="EC" id="5.2.1.8"/>
    </reaction>
</comment>
<dbReference type="GO" id="GO:0005737">
    <property type="term" value="C:cytoplasm"/>
    <property type="evidence" value="ECO:0007669"/>
    <property type="project" value="UniProtKB-SubCell"/>
</dbReference>
<dbReference type="GO" id="GO:0043335">
    <property type="term" value="P:protein unfolding"/>
    <property type="evidence" value="ECO:0007669"/>
    <property type="project" value="TreeGrafter"/>
</dbReference>
<dbReference type="InterPro" id="IPR027304">
    <property type="entry name" value="Trigger_fact/SurA_dom_sf"/>
</dbReference>
<dbReference type="GO" id="GO:0044183">
    <property type="term" value="F:protein folding chaperone"/>
    <property type="evidence" value="ECO:0007669"/>
    <property type="project" value="TreeGrafter"/>
</dbReference>
<dbReference type="InterPro" id="IPR001179">
    <property type="entry name" value="PPIase_FKBP_dom"/>
</dbReference>
<evidence type="ECO:0000256" key="10">
    <source>
        <dbReference type="ARBA" id="ARBA00029986"/>
    </source>
</evidence>
<dbReference type="AlphaFoldDB" id="A0A2N6VQ46"/>
<keyword evidence="8 11" id="KW-0413">Isomerase</keyword>
<dbReference type="Pfam" id="PF05698">
    <property type="entry name" value="Trigger_C"/>
    <property type="match status" value="1"/>
</dbReference>
<dbReference type="InterPro" id="IPR046357">
    <property type="entry name" value="PPIase_dom_sf"/>
</dbReference>
<name>A0A2N6VQ46_9MICO</name>
<keyword evidence="5 11" id="KW-0132">Cell division</keyword>
<evidence type="ECO:0000259" key="16">
    <source>
        <dbReference type="PROSITE" id="PS50059"/>
    </source>
</evidence>
<dbReference type="EC" id="5.2.1.8" evidence="3 11"/>
<feature type="coiled-coil region" evidence="14">
    <location>
        <begin position="255"/>
        <end position="282"/>
    </location>
</feature>
<reference evidence="17 18" key="1">
    <citation type="submission" date="2017-09" db="EMBL/GenBank/DDBJ databases">
        <title>Bacterial strain isolated from the female urinary microbiota.</title>
        <authorList>
            <person name="Thomas-White K."/>
            <person name="Kumar N."/>
            <person name="Forster S."/>
            <person name="Putonti C."/>
            <person name="Lawley T."/>
            <person name="Wolfe A.J."/>
        </authorList>
    </citation>
    <scope>NUCLEOTIDE SEQUENCE [LARGE SCALE GENOMIC DNA]</scope>
    <source>
        <strain evidence="17 18">UMB1301</strain>
    </source>
</reference>
<dbReference type="InterPro" id="IPR008881">
    <property type="entry name" value="Trigger_fac_ribosome-bd_bac"/>
</dbReference>
<dbReference type="GO" id="GO:0051083">
    <property type="term" value="P:'de novo' cotranslational protein folding"/>
    <property type="evidence" value="ECO:0007669"/>
    <property type="project" value="TreeGrafter"/>
</dbReference>
<dbReference type="Gene3D" id="1.10.3120.10">
    <property type="entry name" value="Trigger factor, C-terminal domain"/>
    <property type="match status" value="1"/>
</dbReference>
<comment type="domain">
    <text evidence="11">Consists of 3 domains; the N-terminus binds the ribosome, the middle domain has PPIase activity, while the C-terminus has intrinsic chaperone activity on its own.</text>
</comment>
<dbReference type="PIRSF" id="PIRSF003095">
    <property type="entry name" value="Trigger_factor"/>
    <property type="match status" value="1"/>
</dbReference>
<evidence type="ECO:0000256" key="15">
    <source>
        <dbReference type="SAM" id="MobiDB-lite"/>
    </source>
</evidence>
<gene>
    <name evidence="11" type="primary">tig</name>
    <name evidence="17" type="ORF">CJ199_01885</name>
</gene>
<evidence type="ECO:0000256" key="1">
    <source>
        <dbReference type="ARBA" id="ARBA00000971"/>
    </source>
</evidence>
<evidence type="ECO:0000256" key="4">
    <source>
        <dbReference type="ARBA" id="ARBA00016902"/>
    </source>
</evidence>
<dbReference type="InterPro" id="IPR005215">
    <property type="entry name" value="Trig_fac"/>
</dbReference>
<evidence type="ECO:0000313" key="17">
    <source>
        <dbReference type="EMBL" id="PMD06158.1"/>
    </source>
</evidence>
<keyword evidence="9 11" id="KW-0131">Cell cycle</keyword>
<dbReference type="SUPFAM" id="SSF102735">
    <property type="entry name" value="Trigger factor ribosome-binding domain"/>
    <property type="match status" value="1"/>
</dbReference>
<dbReference type="OrthoDB" id="9767721at2"/>
<dbReference type="Proteomes" id="UP000235598">
    <property type="component" value="Unassembled WGS sequence"/>
</dbReference>
<dbReference type="GO" id="GO:0051301">
    <property type="term" value="P:cell division"/>
    <property type="evidence" value="ECO:0007669"/>
    <property type="project" value="UniProtKB-KW"/>
</dbReference>
<dbReference type="PANTHER" id="PTHR30560:SF3">
    <property type="entry name" value="TRIGGER FACTOR-LIKE PROTEIN TIG, CHLOROPLASTIC"/>
    <property type="match status" value="1"/>
</dbReference>
<dbReference type="Pfam" id="PF00254">
    <property type="entry name" value="FKBP_C"/>
    <property type="match status" value="1"/>
</dbReference>
<evidence type="ECO:0000313" key="18">
    <source>
        <dbReference type="Proteomes" id="UP000235598"/>
    </source>
</evidence>
<dbReference type="RefSeq" id="WP_102237811.1">
    <property type="nucleotide sequence ID" value="NZ_BAAAIM010000007.1"/>
</dbReference>
<feature type="region of interest" description="Disordered" evidence="15">
    <location>
        <begin position="434"/>
        <end position="462"/>
    </location>
</feature>
<evidence type="ECO:0000256" key="7">
    <source>
        <dbReference type="ARBA" id="ARBA00023186"/>
    </source>
</evidence>
<dbReference type="Pfam" id="PF05697">
    <property type="entry name" value="Trigger_N"/>
    <property type="match status" value="1"/>
</dbReference>
<keyword evidence="6 11" id="KW-0697">Rotamase</keyword>
<keyword evidence="7 11" id="KW-0143">Chaperone</keyword>
<dbReference type="SUPFAM" id="SSF109998">
    <property type="entry name" value="Triger factor/SurA peptide-binding domain-like"/>
    <property type="match status" value="1"/>
</dbReference>
<evidence type="ECO:0000256" key="11">
    <source>
        <dbReference type="HAMAP-Rule" id="MF_00303"/>
    </source>
</evidence>
<protein>
    <recommendedName>
        <fullName evidence="4 11">Trigger factor</fullName>
        <shortName evidence="11">TF</shortName>
        <ecNumber evidence="3 11">5.2.1.8</ecNumber>
    </recommendedName>
    <alternativeName>
        <fullName evidence="10 11">PPIase</fullName>
    </alternativeName>
</protein>
<dbReference type="GO" id="GO:0015031">
    <property type="term" value="P:protein transport"/>
    <property type="evidence" value="ECO:0007669"/>
    <property type="project" value="UniProtKB-UniRule"/>
</dbReference>
<dbReference type="InterPro" id="IPR036611">
    <property type="entry name" value="Trigger_fac_ribosome-bd_sf"/>
</dbReference>
<accession>A0A2N6VQ46</accession>
<sequence>MKSSVEKLDPTRVKLSVEVPFAELKPSIDEAYKQIARQINVPGFRRGNVPAKLIDHRVGRPVVMQEAVNNSLDGFFRRAVEENNVEPLGQPEVEVSEVPGLDGKDEGELKFTVEVDCVPEVELPAYSDISVEVEPIEVTDEDVEAELDALRSRFGTLNAVDRPAANDDFVTLDLVALVDDEEVDSANDVSYQVGSGTMLKGMDEALEGLSEGEETSFETQLAGGEHEGKDALVKITLKSVKERELAEADDDFAQMASEFDTMEELREDLKETAKRNKELEQGVEARDKVLEALLEKVDVPVPAKLVEAEVNRHLENENRTEDDEHRKEVTEETERTMRTQFILDAIVKAESIEVSQQELIEYIMTASQQYGMSPQDFMQALGSQGQVMALQADVARRKGLASVLSEAKVVDTEGNEVDMTAFTTPAADEEEVVEAEAEAEEAVEEAEAAESTEEKTAEETDK</sequence>
<dbReference type="SUPFAM" id="SSF54534">
    <property type="entry name" value="FKBP-like"/>
    <property type="match status" value="1"/>
</dbReference>
<proteinExistence type="inferred from homology"/>
<evidence type="ECO:0000256" key="14">
    <source>
        <dbReference type="SAM" id="Coils"/>
    </source>
</evidence>
<dbReference type="PROSITE" id="PS50059">
    <property type="entry name" value="FKBP_PPIASE"/>
    <property type="match status" value="1"/>
</dbReference>
<dbReference type="Gene3D" id="3.10.50.40">
    <property type="match status" value="1"/>
</dbReference>
<comment type="function">
    <text evidence="11">Involved in protein export. Acts as a chaperone by maintaining the newly synthesized protein in an open conformation. Functions as a peptidyl-prolyl cis-trans isomerase.</text>
</comment>
<dbReference type="InterPro" id="IPR037041">
    <property type="entry name" value="Trigger_fac_C_sf"/>
</dbReference>
<dbReference type="PANTHER" id="PTHR30560">
    <property type="entry name" value="TRIGGER FACTOR CHAPERONE AND PEPTIDYL-PROLYL CIS/TRANS ISOMERASE"/>
    <property type="match status" value="1"/>
</dbReference>
<evidence type="ECO:0000256" key="9">
    <source>
        <dbReference type="ARBA" id="ARBA00023306"/>
    </source>
</evidence>
<dbReference type="NCBIfam" id="TIGR00115">
    <property type="entry name" value="tig"/>
    <property type="match status" value="1"/>
</dbReference>
<evidence type="ECO:0000256" key="12">
    <source>
        <dbReference type="PROSITE-ProRule" id="PRU00277"/>
    </source>
</evidence>
<feature type="region of interest" description="Disordered" evidence="15">
    <location>
        <begin position="313"/>
        <end position="333"/>
    </location>
</feature>